<sequence length="168" mass="19729">MLYLIISFYKCIYYILILKNYFYIVFSYQPKLYRNKNIMYIYLYGMPLELITELEDRQAFLNLLTINPGIIIVKLGAEWCKPCKSIDAYVKQEFDLMPNNIQCVLIDVDESIDLYAYLKNKKMINGIPAILCYYKGNKSFIPDDAVLGANTEQIKAFFDRCLDKSRSI</sequence>
<proteinExistence type="predicted"/>
<evidence type="ECO:0000259" key="2">
    <source>
        <dbReference type="Pfam" id="PF00085"/>
    </source>
</evidence>
<name>A0A6C0DLG8_9ZZZZ</name>
<keyword evidence="1" id="KW-0472">Membrane</keyword>
<reference evidence="3" key="1">
    <citation type="journal article" date="2020" name="Nature">
        <title>Giant virus diversity and host interactions through global metagenomics.</title>
        <authorList>
            <person name="Schulz F."/>
            <person name="Roux S."/>
            <person name="Paez-Espino D."/>
            <person name="Jungbluth S."/>
            <person name="Walsh D.A."/>
            <person name="Denef V.J."/>
            <person name="McMahon K.D."/>
            <person name="Konstantinidis K.T."/>
            <person name="Eloe-Fadrosh E.A."/>
            <person name="Kyrpides N.C."/>
            <person name="Woyke T."/>
        </authorList>
    </citation>
    <scope>NUCLEOTIDE SEQUENCE</scope>
    <source>
        <strain evidence="3">GVMAG-M-3300023174-24</strain>
    </source>
</reference>
<keyword evidence="1" id="KW-0812">Transmembrane</keyword>
<feature type="transmembrane region" description="Helical" evidence="1">
    <location>
        <begin position="6"/>
        <end position="26"/>
    </location>
</feature>
<accession>A0A6C0DLG8</accession>
<organism evidence="3">
    <name type="scientific">viral metagenome</name>
    <dbReference type="NCBI Taxonomy" id="1070528"/>
    <lineage>
        <taxon>unclassified sequences</taxon>
        <taxon>metagenomes</taxon>
        <taxon>organismal metagenomes</taxon>
    </lineage>
</organism>
<dbReference type="SUPFAM" id="SSF52833">
    <property type="entry name" value="Thioredoxin-like"/>
    <property type="match status" value="1"/>
</dbReference>
<dbReference type="InterPro" id="IPR036249">
    <property type="entry name" value="Thioredoxin-like_sf"/>
</dbReference>
<dbReference type="AlphaFoldDB" id="A0A6C0DLG8"/>
<dbReference type="Pfam" id="PF00085">
    <property type="entry name" value="Thioredoxin"/>
    <property type="match status" value="1"/>
</dbReference>
<dbReference type="Gene3D" id="3.40.30.10">
    <property type="entry name" value="Glutaredoxin"/>
    <property type="match status" value="1"/>
</dbReference>
<evidence type="ECO:0000256" key="1">
    <source>
        <dbReference type="SAM" id="Phobius"/>
    </source>
</evidence>
<evidence type="ECO:0000313" key="3">
    <source>
        <dbReference type="EMBL" id="QHT17192.1"/>
    </source>
</evidence>
<feature type="domain" description="Thioredoxin" evidence="2">
    <location>
        <begin position="58"/>
        <end position="158"/>
    </location>
</feature>
<protein>
    <recommendedName>
        <fullName evidence="2">Thioredoxin domain-containing protein</fullName>
    </recommendedName>
</protein>
<dbReference type="CDD" id="cd02947">
    <property type="entry name" value="TRX_family"/>
    <property type="match status" value="1"/>
</dbReference>
<keyword evidence="1" id="KW-1133">Transmembrane helix</keyword>
<dbReference type="EMBL" id="MN739632">
    <property type="protein sequence ID" value="QHT17192.1"/>
    <property type="molecule type" value="Genomic_DNA"/>
</dbReference>
<dbReference type="InterPro" id="IPR013766">
    <property type="entry name" value="Thioredoxin_domain"/>
</dbReference>